<accession>A0A975NF09</accession>
<name>A0A975NF09_9BRAD</name>
<reference evidence="3" key="1">
    <citation type="submission" date="2021-06" db="EMBL/GenBank/DDBJ databases">
        <title>Bradyrhizobium sp. S2-20-1 Genome sequencing.</title>
        <authorList>
            <person name="Jin L."/>
        </authorList>
    </citation>
    <scope>NUCLEOTIDE SEQUENCE</scope>
    <source>
        <strain evidence="3">S2-20-1</strain>
    </source>
</reference>
<evidence type="ECO:0000313" key="3">
    <source>
        <dbReference type="EMBL" id="QWG13923.1"/>
    </source>
</evidence>
<keyword evidence="2" id="KW-0732">Signal</keyword>
<protein>
    <submittedName>
        <fullName evidence="3">Uncharacterized protein</fullName>
    </submittedName>
</protein>
<feature type="compositionally biased region" description="Polar residues" evidence="1">
    <location>
        <begin position="191"/>
        <end position="203"/>
    </location>
</feature>
<gene>
    <name evidence="3" type="ORF">KMZ29_04220</name>
</gene>
<feature type="signal peptide" evidence="2">
    <location>
        <begin position="1"/>
        <end position="21"/>
    </location>
</feature>
<feature type="chain" id="PRO_5036994693" evidence="2">
    <location>
        <begin position="22"/>
        <end position="362"/>
    </location>
</feature>
<evidence type="ECO:0000256" key="2">
    <source>
        <dbReference type="SAM" id="SignalP"/>
    </source>
</evidence>
<evidence type="ECO:0000256" key="1">
    <source>
        <dbReference type="SAM" id="MobiDB-lite"/>
    </source>
</evidence>
<dbReference type="AlphaFoldDB" id="A0A975NF09"/>
<dbReference type="RefSeq" id="WP_215622586.1">
    <property type="nucleotide sequence ID" value="NZ_CP076134.1"/>
</dbReference>
<sequence length="362" mass="38087">MFLKAFGAIALLVLSSSSVPARGPYGSVKIGNWSGGAFTNDQTGAFSGCVASAPYKSGITVIVMVSANVTWNLGFSHSNWSLKPGSTFPIVLTFDGRAPFNVDGRVISTHAVSVDMPDTSDLIKQFRASTTMSAFAEGNLFQFNLDKTSILLPALVNCVVTVNRDGIAGAKDFVLPQRAPAAAARAAPPQTGGSLTPASGPSTPELQLEAMEFASNFILKASLNNPRVLSRAETPATLVNNGAAWRSDDAIGFVRIIPAQAGVKGLDVASGVVANDARACKGKFASARNSELVDSDVVFRGMSSCEDSEHASISEYFVLPRKKGGFVLFSVVANLRIAEARNPLREEKNKDFRKAALVAVGP</sequence>
<dbReference type="EMBL" id="CP076134">
    <property type="protein sequence ID" value="QWG13923.1"/>
    <property type="molecule type" value="Genomic_DNA"/>
</dbReference>
<proteinExistence type="predicted"/>
<feature type="region of interest" description="Disordered" evidence="1">
    <location>
        <begin position="184"/>
        <end position="203"/>
    </location>
</feature>
<dbReference type="Proteomes" id="UP000680839">
    <property type="component" value="Chromosome"/>
</dbReference>
<evidence type="ECO:0000313" key="4">
    <source>
        <dbReference type="Proteomes" id="UP000680839"/>
    </source>
</evidence>
<organism evidence="3 4">
    <name type="scientific">Bradyrhizobium sediminis</name>
    <dbReference type="NCBI Taxonomy" id="2840469"/>
    <lineage>
        <taxon>Bacteria</taxon>
        <taxon>Pseudomonadati</taxon>
        <taxon>Pseudomonadota</taxon>
        <taxon>Alphaproteobacteria</taxon>
        <taxon>Hyphomicrobiales</taxon>
        <taxon>Nitrobacteraceae</taxon>
        <taxon>Bradyrhizobium</taxon>
    </lineage>
</organism>